<proteinExistence type="inferred from homology"/>
<evidence type="ECO:0000256" key="1">
    <source>
        <dbReference type="ARBA" id="ARBA00001947"/>
    </source>
</evidence>
<dbReference type="Pfam" id="PF05193">
    <property type="entry name" value="Peptidase_M16_C"/>
    <property type="match status" value="2"/>
</dbReference>
<feature type="chain" id="PRO_5037233135" evidence="4">
    <location>
        <begin position="22"/>
        <end position="935"/>
    </location>
</feature>
<protein>
    <submittedName>
        <fullName evidence="7">Insulinase family protein</fullName>
    </submittedName>
</protein>
<accession>A0A936F3R4</accession>
<organism evidence="7 8">
    <name type="scientific">Candidatus Geothrix odensensis</name>
    <dbReference type="NCBI Taxonomy" id="2954440"/>
    <lineage>
        <taxon>Bacteria</taxon>
        <taxon>Pseudomonadati</taxon>
        <taxon>Acidobacteriota</taxon>
        <taxon>Holophagae</taxon>
        <taxon>Holophagales</taxon>
        <taxon>Holophagaceae</taxon>
        <taxon>Geothrix</taxon>
    </lineage>
</organism>
<evidence type="ECO:0000313" key="7">
    <source>
        <dbReference type="EMBL" id="MBK8573476.1"/>
    </source>
</evidence>
<gene>
    <name evidence="7" type="ORF">IPN91_12760</name>
</gene>
<dbReference type="InterPro" id="IPR011249">
    <property type="entry name" value="Metalloenz_LuxS/M16"/>
</dbReference>
<dbReference type="InterPro" id="IPR001431">
    <property type="entry name" value="Pept_M16_Zn_BS"/>
</dbReference>
<sequence length="935" mass="102718">MPFFRRLWLPLCGALALTLVAGEPPKPPTPKVTSKAKPAPTVALPAPVKLATVEGITEYRLANGLRVLLFPDASKPTITTNITYLVGSRHEHYGETGMAHLLEHMVFKGTPKHPNVPQLLNELGGDFNGTTSLDRTNYYISFPATEENLGKALDLEADRMQNSHFTAKTLWGEDGKSGEMTVVRNEFETGENDPFRVTIQRLQAVAFDWHNYGKSTIGARTDIEQVNVDHLRAFYHRYYAPDNAILVVAGKFDEGKALARINQAFGPLKNPQRTLEPTYTREPIQDGERSVTVRRVGGTPLLMVGYHVAPAFHPARSHMDLAANILASGPTSRLHKALVETKLAAQVFQTAEGSAEPGLQIFGVVLPKDGDAEKAKEVLLKELESLKTNPFTPAELERAQAKFRKTIDQFFADTKTLAVILSEGMAAGDWRHLFFERDWSLAAKTDQVQAAAEAAFKASNRTLAQYVPTEKPDRPELPTAQDIAALVKDYKGKEVIAQGEAFDASPENVEARTVRFTTPNGLKAALLSRKTKGAMASLQLTLRFGREAELMDRKAVPGLTGAMLMRGTTKHTRQELADAFDKLKAQVMVNGTATSALAMIQVPRENVAATLRLVAEVLREPAFPAAELETLVKQQTTGIEAQRNEPQAKSVEFMGQTFDAFPAGHPSAYRNSDTRLAELKVAKAEDLKAFHQAFYGANHAELAASGDFDAAEVQKLVTELFGSWNSPAAYERIPARLKTPNGTRQAIETPDKKGAFFLAQARWAMKDTDADYPAFLMANQILGGGALKSRIADRLRQKEGFSYGAGSFVNVSSLDPVSSWQAYAIYAPENAAKLEAAFDDELQKALKDGFTQEELDFARTTWVQGERTERQEDRAIAAWLGRSLQVGRSVRFEAELEAKVKALKLDAVNAALRKYLDPAKLVVIKAGDFAKDAKK</sequence>
<dbReference type="GO" id="GO:0046872">
    <property type="term" value="F:metal ion binding"/>
    <property type="evidence" value="ECO:0007669"/>
    <property type="project" value="InterPro"/>
</dbReference>
<feature type="domain" description="Peptidase M16 N-terminal" evidence="5">
    <location>
        <begin position="67"/>
        <end position="218"/>
    </location>
</feature>
<feature type="domain" description="Peptidase M16 C-terminal" evidence="6">
    <location>
        <begin position="226"/>
        <end position="402"/>
    </location>
</feature>
<comment type="similarity">
    <text evidence="2 3">Belongs to the peptidase M16 family.</text>
</comment>
<dbReference type="PROSITE" id="PS00143">
    <property type="entry name" value="INSULINASE"/>
    <property type="match status" value="1"/>
</dbReference>
<dbReference type="SUPFAM" id="SSF63411">
    <property type="entry name" value="LuxS/MPP-like metallohydrolase"/>
    <property type="match status" value="4"/>
</dbReference>
<evidence type="ECO:0000256" key="2">
    <source>
        <dbReference type="ARBA" id="ARBA00007261"/>
    </source>
</evidence>
<evidence type="ECO:0000259" key="6">
    <source>
        <dbReference type="Pfam" id="PF05193"/>
    </source>
</evidence>
<evidence type="ECO:0000313" key="8">
    <source>
        <dbReference type="Proteomes" id="UP000709959"/>
    </source>
</evidence>
<evidence type="ECO:0000259" key="5">
    <source>
        <dbReference type="Pfam" id="PF00675"/>
    </source>
</evidence>
<feature type="signal peptide" evidence="4">
    <location>
        <begin position="1"/>
        <end position="21"/>
    </location>
</feature>
<name>A0A936F3R4_9BACT</name>
<dbReference type="Proteomes" id="UP000709959">
    <property type="component" value="Unassembled WGS sequence"/>
</dbReference>
<dbReference type="AlphaFoldDB" id="A0A936F3R4"/>
<dbReference type="InterPro" id="IPR050361">
    <property type="entry name" value="MPP/UQCRC_Complex"/>
</dbReference>
<dbReference type="PANTHER" id="PTHR11851:SF49">
    <property type="entry name" value="MITOCHONDRIAL-PROCESSING PEPTIDASE SUBUNIT ALPHA"/>
    <property type="match status" value="1"/>
</dbReference>
<feature type="domain" description="Peptidase M16 C-terminal" evidence="6">
    <location>
        <begin position="684"/>
        <end position="860"/>
    </location>
</feature>
<reference evidence="7 8" key="1">
    <citation type="submission" date="2020-10" db="EMBL/GenBank/DDBJ databases">
        <title>Connecting structure to function with the recovery of over 1000 high-quality activated sludge metagenome-assembled genomes encoding full-length rRNA genes using long-read sequencing.</title>
        <authorList>
            <person name="Singleton C.M."/>
            <person name="Petriglieri F."/>
            <person name="Kristensen J.M."/>
            <person name="Kirkegaard R.H."/>
            <person name="Michaelsen T.Y."/>
            <person name="Andersen M.H."/>
            <person name="Karst S.M."/>
            <person name="Dueholm M.S."/>
            <person name="Nielsen P.H."/>
            <person name="Albertsen M."/>
        </authorList>
    </citation>
    <scope>NUCLEOTIDE SEQUENCE [LARGE SCALE GENOMIC DNA]</scope>
    <source>
        <strain evidence="7">OdNE_18-Q3-R46-58_MAXAC.008</strain>
    </source>
</reference>
<dbReference type="InterPro" id="IPR007863">
    <property type="entry name" value="Peptidase_M16_C"/>
</dbReference>
<comment type="cofactor">
    <cofactor evidence="1">
        <name>Zn(2+)</name>
        <dbReference type="ChEBI" id="CHEBI:29105"/>
    </cofactor>
</comment>
<dbReference type="GO" id="GO:0006508">
    <property type="term" value="P:proteolysis"/>
    <property type="evidence" value="ECO:0007669"/>
    <property type="project" value="InterPro"/>
</dbReference>
<dbReference type="Pfam" id="PF00675">
    <property type="entry name" value="Peptidase_M16"/>
    <property type="match status" value="1"/>
</dbReference>
<keyword evidence="4" id="KW-0732">Signal</keyword>
<dbReference type="Gene3D" id="3.30.830.10">
    <property type="entry name" value="Metalloenzyme, LuxS/M16 peptidase-like"/>
    <property type="match status" value="4"/>
</dbReference>
<dbReference type="EMBL" id="JADKCH010000019">
    <property type="protein sequence ID" value="MBK8573476.1"/>
    <property type="molecule type" value="Genomic_DNA"/>
</dbReference>
<evidence type="ECO:0000256" key="4">
    <source>
        <dbReference type="SAM" id="SignalP"/>
    </source>
</evidence>
<dbReference type="InterPro" id="IPR011765">
    <property type="entry name" value="Pept_M16_N"/>
</dbReference>
<evidence type="ECO:0000256" key="3">
    <source>
        <dbReference type="RuleBase" id="RU004447"/>
    </source>
</evidence>
<comment type="caution">
    <text evidence="7">The sequence shown here is derived from an EMBL/GenBank/DDBJ whole genome shotgun (WGS) entry which is preliminary data.</text>
</comment>
<dbReference type="PANTHER" id="PTHR11851">
    <property type="entry name" value="METALLOPROTEASE"/>
    <property type="match status" value="1"/>
</dbReference>
<dbReference type="GO" id="GO:0004222">
    <property type="term" value="F:metalloendopeptidase activity"/>
    <property type="evidence" value="ECO:0007669"/>
    <property type="project" value="InterPro"/>
</dbReference>